<dbReference type="PANTHER" id="PTHR12236">
    <property type="entry name" value="STRUCTURAL CONTITUENT OF CUTICLE"/>
    <property type="match status" value="1"/>
</dbReference>
<organism evidence="4">
    <name type="scientific">Timema genevievae</name>
    <name type="common">Walking stick</name>
    <dbReference type="NCBI Taxonomy" id="629358"/>
    <lineage>
        <taxon>Eukaryota</taxon>
        <taxon>Metazoa</taxon>
        <taxon>Ecdysozoa</taxon>
        <taxon>Arthropoda</taxon>
        <taxon>Hexapoda</taxon>
        <taxon>Insecta</taxon>
        <taxon>Pterygota</taxon>
        <taxon>Neoptera</taxon>
        <taxon>Polyneoptera</taxon>
        <taxon>Phasmatodea</taxon>
        <taxon>Timematodea</taxon>
        <taxon>Timematoidea</taxon>
        <taxon>Timematidae</taxon>
        <taxon>Timema</taxon>
    </lineage>
</organism>
<feature type="signal peptide" evidence="3">
    <location>
        <begin position="1"/>
        <end position="20"/>
    </location>
</feature>
<sequence>MGLFQVVVVGVLVAGGFTGAAETGDYIRGLRASTSNRPPEPIRYEYRYAVDDPQSGVVNDRWEHRLGEYVKGAYSLLEPDGKVRTVDYEVDGAKGFHAVIRTNNPAIRLLSTSQLLQSTMRHGNPPVNTLTNFPLKEKPDVPQRTPRVFLYDLPANYHSLSPYYYLSRVKGKKTEYPSRDNSQVNVPEMERYPVDANVVIRPSQKLLTPLPIPDRNQRLSWTARDIFLAPQASSSPHHVSSADRSLNIYQQQRKKLGVVVNEPGYESRSPGFDSRLLSWVFFS</sequence>
<dbReference type="PROSITE" id="PS51155">
    <property type="entry name" value="CHIT_BIND_RR_2"/>
    <property type="match status" value="1"/>
</dbReference>
<keyword evidence="3" id="KW-0732">Signal</keyword>
<dbReference type="AlphaFoldDB" id="A0A7R9JQ00"/>
<evidence type="ECO:0000313" key="4">
    <source>
        <dbReference type="EMBL" id="CAD7587142.1"/>
    </source>
</evidence>
<dbReference type="GO" id="GO:0005615">
    <property type="term" value="C:extracellular space"/>
    <property type="evidence" value="ECO:0007669"/>
    <property type="project" value="TreeGrafter"/>
</dbReference>
<evidence type="ECO:0000256" key="1">
    <source>
        <dbReference type="ARBA" id="ARBA00022460"/>
    </source>
</evidence>
<name>A0A7R9JQ00_TIMGE</name>
<dbReference type="InterPro" id="IPR000618">
    <property type="entry name" value="Insect_cuticle"/>
</dbReference>
<dbReference type="PANTHER" id="PTHR12236:SF86">
    <property type="entry name" value="CCP84AC-RELATED"/>
    <property type="match status" value="1"/>
</dbReference>
<dbReference type="GO" id="GO:0031012">
    <property type="term" value="C:extracellular matrix"/>
    <property type="evidence" value="ECO:0007669"/>
    <property type="project" value="TreeGrafter"/>
</dbReference>
<evidence type="ECO:0000256" key="2">
    <source>
        <dbReference type="PROSITE-ProRule" id="PRU00497"/>
    </source>
</evidence>
<reference evidence="4" key="1">
    <citation type="submission" date="2020-11" db="EMBL/GenBank/DDBJ databases">
        <authorList>
            <person name="Tran Van P."/>
        </authorList>
    </citation>
    <scope>NUCLEOTIDE SEQUENCE</scope>
</reference>
<dbReference type="PRINTS" id="PR00947">
    <property type="entry name" value="CUTICLE"/>
</dbReference>
<proteinExistence type="predicted"/>
<dbReference type="EMBL" id="OE839416">
    <property type="protein sequence ID" value="CAD7587142.1"/>
    <property type="molecule type" value="Genomic_DNA"/>
</dbReference>
<evidence type="ECO:0000256" key="3">
    <source>
        <dbReference type="SAM" id="SignalP"/>
    </source>
</evidence>
<gene>
    <name evidence="4" type="ORF">TGEB3V08_LOCUS1364</name>
</gene>
<protein>
    <submittedName>
        <fullName evidence="4">Uncharacterized protein</fullName>
    </submittedName>
</protein>
<dbReference type="GO" id="GO:0042302">
    <property type="term" value="F:structural constituent of cuticle"/>
    <property type="evidence" value="ECO:0007669"/>
    <property type="project" value="UniProtKB-UniRule"/>
</dbReference>
<dbReference type="InterPro" id="IPR051217">
    <property type="entry name" value="Insect_Cuticle_Struc_Prot"/>
</dbReference>
<dbReference type="Pfam" id="PF00379">
    <property type="entry name" value="Chitin_bind_4"/>
    <property type="match status" value="1"/>
</dbReference>
<keyword evidence="1 2" id="KW-0193">Cuticle</keyword>
<accession>A0A7R9JQ00</accession>
<feature type="chain" id="PRO_5030672027" evidence="3">
    <location>
        <begin position="21"/>
        <end position="283"/>
    </location>
</feature>